<evidence type="ECO:0000256" key="4">
    <source>
        <dbReference type="ARBA" id="ARBA00023125"/>
    </source>
</evidence>
<dbReference type="InterPro" id="IPR006118">
    <property type="entry name" value="Recombinase_CS"/>
</dbReference>
<organism evidence="9 10">
    <name type="scientific">Asticcacaulis endophyticus</name>
    <dbReference type="NCBI Taxonomy" id="1395890"/>
    <lineage>
        <taxon>Bacteria</taxon>
        <taxon>Pseudomonadati</taxon>
        <taxon>Pseudomonadota</taxon>
        <taxon>Alphaproteobacteria</taxon>
        <taxon>Caulobacterales</taxon>
        <taxon>Caulobacteraceae</taxon>
        <taxon>Asticcacaulis</taxon>
    </lineage>
</organism>
<dbReference type="Pfam" id="PF00239">
    <property type="entry name" value="Resolvase"/>
    <property type="match status" value="1"/>
</dbReference>
<dbReference type="InterPro" id="IPR036162">
    <property type="entry name" value="Resolvase-like_N_sf"/>
</dbReference>
<dbReference type="RefSeq" id="WP_189485856.1">
    <property type="nucleotide sequence ID" value="NZ_BMZB01000001.1"/>
</dbReference>
<dbReference type="GO" id="GO:0003677">
    <property type="term" value="F:DNA binding"/>
    <property type="evidence" value="ECO:0007669"/>
    <property type="project" value="UniProtKB-KW"/>
</dbReference>
<dbReference type="CDD" id="cd03768">
    <property type="entry name" value="SR_ResInv"/>
    <property type="match status" value="1"/>
</dbReference>
<dbReference type="PROSITE" id="PS00398">
    <property type="entry name" value="RECOMBINASES_2"/>
    <property type="match status" value="1"/>
</dbReference>
<evidence type="ECO:0000256" key="6">
    <source>
        <dbReference type="PIRSR" id="PIRSR606118-50"/>
    </source>
</evidence>
<dbReference type="SUPFAM" id="SSF53041">
    <property type="entry name" value="Resolvase-like"/>
    <property type="match status" value="1"/>
</dbReference>
<dbReference type="PANTHER" id="PTHR30461">
    <property type="entry name" value="DNA-INVERTASE FROM LAMBDOID PROPHAGE"/>
    <property type="match status" value="1"/>
</dbReference>
<evidence type="ECO:0000259" key="8">
    <source>
        <dbReference type="PROSITE" id="PS51736"/>
    </source>
</evidence>
<feature type="active site" description="O-(5'-phospho-DNA)-serine intermediate" evidence="6 7">
    <location>
        <position position="10"/>
    </location>
</feature>
<dbReference type="Pfam" id="PF02796">
    <property type="entry name" value="HTH_7"/>
    <property type="match status" value="1"/>
</dbReference>
<keyword evidence="3" id="KW-0230">DNA invertase</keyword>
<evidence type="ECO:0000256" key="5">
    <source>
        <dbReference type="ARBA" id="ARBA00023172"/>
    </source>
</evidence>
<comment type="similarity">
    <text evidence="1">Belongs to the site-specific recombinase resolvase family.</text>
</comment>
<evidence type="ECO:0000256" key="3">
    <source>
        <dbReference type="ARBA" id="ARBA00023100"/>
    </source>
</evidence>
<dbReference type="AlphaFoldDB" id="A0A918Q1N0"/>
<gene>
    <name evidence="9" type="ORF">GCM10011273_16310</name>
</gene>
<dbReference type="GO" id="GO:0000150">
    <property type="term" value="F:DNA strand exchange activity"/>
    <property type="evidence" value="ECO:0007669"/>
    <property type="project" value="UniProtKB-KW"/>
</dbReference>
<dbReference type="PANTHER" id="PTHR30461:SF26">
    <property type="entry name" value="RESOLVASE HOMOLOG YNEB"/>
    <property type="match status" value="1"/>
</dbReference>
<dbReference type="SUPFAM" id="SSF46689">
    <property type="entry name" value="Homeodomain-like"/>
    <property type="match status" value="1"/>
</dbReference>
<dbReference type="GO" id="GO:0015074">
    <property type="term" value="P:DNA integration"/>
    <property type="evidence" value="ECO:0007669"/>
    <property type="project" value="UniProtKB-KW"/>
</dbReference>
<dbReference type="Gene3D" id="3.40.50.1390">
    <property type="entry name" value="Resolvase, N-terminal catalytic domain"/>
    <property type="match status" value="1"/>
</dbReference>
<evidence type="ECO:0000256" key="7">
    <source>
        <dbReference type="PROSITE-ProRule" id="PRU10137"/>
    </source>
</evidence>
<dbReference type="PROSITE" id="PS00397">
    <property type="entry name" value="RECOMBINASES_1"/>
    <property type="match status" value="1"/>
</dbReference>
<evidence type="ECO:0000256" key="2">
    <source>
        <dbReference type="ARBA" id="ARBA00022908"/>
    </source>
</evidence>
<dbReference type="PROSITE" id="PS51736">
    <property type="entry name" value="RECOMBINASES_3"/>
    <property type="match status" value="1"/>
</dbReference>
<protein>
    <submittedName>
        <fullName evidence="9">DNA invertase</fullName>
    </submittedName>
</protein>
<keyword evidence="10" id="KW-1185">Reference proteome</keyword>
<keyword evidence="4" id="KW-0238">DNA-binding</keyword>
<dbReference type="FunFam" id="3.40.50.1390:FF:000001">
    <property type="entry name" value="DNA recombinase"/>
    <property type="match status" value="1"/>
</dbReference>
<reference evidence="9" key="1">
    <citation type="journal article" date="2014" name="Int. J. Syst. Evol. Microbiol.">
        <title>Complete genome sequence of Corynebacterium casei LMG S-19264T (=DSM 44701T), isolated from a smear-ripened cheese.</title>
        <authorList>
            <consortium name="US DOE Joint Genome Institute (JGI-PGF)"/>
            <person name="Walter F."/>
            <person name="Albersmeier A."/>
            <person name="Kalinowski J."/>
            <person name="Ruckert C."/>
        </authorList>
    </citation>
    <scope>NUCLEOTIDE SEQUENCE</scope>
    <source>
        <strain evidence="9">KCTC 32296</strain>
    </source>
</reference>
<proteinExistence type="inferred from homology"/>
<dbReference type="Gene3D" id="1.10.10.60">
    <property type="entry name" value="Homeodomain-like"/>
    <property type="match status" value="1"/>
</dbReference>
<feature type="domain" description="Resolvase/invertase-type recombinase catalytic" evidence="8">
    <location>
        <begin position="2"/>
        <end position="137"/>
    </location>
</feature>
<dbReference type="Proteomes" id="UP000662572">
    <property type="component" value="Unassembled WGS sequence"/>
</dbReference>
<dbReference type="InterPro" id="IPR006120">
    <property type="entry name" value="Resolvase_HTH_dom"/>
</dbReference>
<keyword evidence="5" id="KW-0233">DNA recombination</keyword>
<comment type="caution">
    <text evidence="9">The sequence shown here is derived from an EMBL/GenBank/DDBJ whole genome shotgun (WGS) entry which is preliminary data.</text>
</comment>
<dbReference type="InterPro" id="IPR050639">
    <property type="entry name" value="SSR_resolvase"/>
</dbReference>
<evidence type="ECO:0000313" key="10">
    <source>
        <dbReference type="Proteomes" id="UP000662572"/>
    </source>
</evidence>
<keyword evidence="2" id="KW-0229">DNA integration</keyword>
<sequence>MTLVAYARVSSSGQSLDVQLDQLRAAGCEKIFAEKKSGTSTTGREELERALDYVREGDIFVVTRLDRLARSITDLRQIIDRLAAKGVDFRCLQQSGLDTTKAEGRLMLNILASFAEFETELRKERQREGIDKAKAQGRYNGRPKSIDATLVKTMKNDGVGATEISKRLGIGRASVYRMLTETESVS</sequence>
<name>A0A918Q1N0_9CAUL</name>
<reference evidence="9" key="2">
    <citation type="submission" date="2020-09" db="EMBL/GenBank/DDBJ databases">
        <authorList>
            <person name="Sun Q."/>
            <person name="Kim S."/>
        </authorList>
    </citation>
    <scope>NUCLEOTIDE SEQUENCE</scope>
    <source>
        <strain evidence="9">KCTC 32296</strain>
    </source>
</reference>
<evidence type="ECO:0000313" key="9">
    <source>
        <dbReference type="EMBL" id="GGZ30635.1"/>
    </source>
</evidence>
<dbReference type="SMART" id="SM00857">
    <property type="entry name" value="Resolvase"/>
    <property type="match status" value="1"/>
</dbReference>
<dbReference type="EMBL" id="BMZB01000001">
    <property type="protein sequence ID" value="GGZ30635.1"/>
    <property type="molecule type" value="Genomic_DNA"/>
</dbReference>
<dbReference type="InterPro" id="IPR009057">
    <property type="entry name" value="Homeodomain-like_sf"/>
</dbReference>
<dbReference type="InterPro" id="IPR006119">
    <property type="entry name" value="Resolv_N"/>
</dbReference>
<evidence type="ECO:0000256" key="1">
    <source>
        <dbReference type="ARBA" id="ARBA00009913"/>
    </source>
</evidence>
<accession>A0A918Q1N0</accession>